<evidence type="ECO:0000256" key="2">
    <source>
        <dbReference type="ARBA" id="ARBA00023043"/>
    </source>
</evidence>
<evidence type="ECO:0000313" key="5">
    <source>
        <dbReference type="Proteomes" id="UP000735302"/>
    </source>
</evidence>
<keyword evidence="1" id="KW-0677">Repeat</keyword>
<dbReference type="Pfam" id="PF12796">
    <property type="entry name" value="Ank_2"/>
    <property type="match status" value="1"/>
</dbReference>
<dbReference type="InterPro" id="IPR002110">
    <property type="entry name" value="Ankyrin_rpt"/>
</dbReference>
<evidence type="ECO:0000256" key="1">
    <source>
        <dbReference type="ARBA" id="ARBA00022737"/>
    </source>
</evidence>
<sequence length="217" mass="24543">MHACRKDTADVIKELLTNNASVNVENQHEWTCLMFACGFDHTNIVRLLLIYNADFTVKAEAAKRALNLLRLKESSMRSPIFLENMEWRKKAATAVELTWLLQNLMLLRYWAVVMSSGWGATDGAIDENPKSTGKGFADLTFGYASVRRHLLRAISFMQSTKLSLQIKTSQYPDTRCDMEILGGDRDCDKDEEDDGDNDHNNHEGDGDDSTEEETSAR</sequence>
<feature type="compositionally biased region" description="Acidic residues" evidence="3">
    <location>
        <begin position="205"/>
        <end position="217"/>
    </location>
</feature>
<accession>A0AAV3YPQ1</accession>
<keyword evidence="5" id="KW-1185">Reference proteome</keyword>
<protein>
    <submittedName>
        <fullName evidence="4">Protein fem-1 homolog b</fullName>
    </submittedName>
</protein>
<dbReference type="SUPFAM" id="SSF48403">
    <property type="entry name" value="Ankyrin repeat"/>
    <property type="match status" value="1"/>
</dbReference>
<proteinExistence type="predicted"/>
<gene>
    <name evidence="4" type="ORF">PoB_001163500</name>
</gene>
<dbReference type="InterPro" id="IPR036770">
    <property type="entry name" value="Ankyrin_rpt-contain_sf"/>
</dbReference>
<feature type="region of interest" description="Disordered" evidence="3">
    <location>
        <begin position="180"/>
        <end position="217"/>
    </location>
</feature>
<evidence type="ECO:0000256" key="3">
    <source>
        <dbReference type="SAM" id="MobiDB-lite"/>
    </source>
</evidence>
<dbReference type="SMART" id="SM00248">
    <property type="entry name" value="ANK"/>
    <property type="match status" value="2"/>
</dbReference>
<dbReference type="Proteomes" id="UP000735302">
    <property type="component" value="Unassembled WGS sequence"/>
</dbReference>
<keyword evidence="2" id="KW-0040">ANK repeat</keyword>
<organism evidence="4 5">
    <name type="scientific">Plakobranchus ocellatus</name>
    <dbReference type="NCBI Taxonomy" id="259542"/>
    <lineage>
        <taxon>Eukaryota</taxon>
        <taxon>Metazoa</taxon>
        <taxon>Spiralia</taxon>
        <taxon>Lophotrochozoa</taxon>
        <taxon>Mollusca</taxon>
        <taxon>Gastropoda</taxon>
        <taxon>Heterobranchia</taxon>
        <taxon>Euthyneura</taxon>
        <taxon>Panpulmonata</taxon>
        <taxon>Sacoglossa</taxon>
        <taxon>Placobranchoidea</taxon>
        <taxon>Plakobranchidae</taxon>
        <taxon>Plakobranchus</taxon>
    </lineage>
</organism>
<dbReference type="EMBL" id="BLXT01001370">
    <property type="protein sequence ID" value="GFN85129.1"/>
    <property type="molecule type" value="Genomic_DNA"/>
</dbReference>
<reference evidence="4 5" key="1">
    <citation type="journal article" date="2021" name="Elife">
        <title>Chloroplast acquisition without the gene transfer in kleptoplastic sea slugs, Plakobranchus ocellatus.</title>
        <authorList>
            <person name="Maeda T."/>
            <person name="Takahashi S."/>
            <person name="Yoshida T."/>
            <person name="Shimamura S."/>
            <person name="Takaki Y."/>
            <person name="Nagai Y."/>
            <person name="Toyoda A."/>
            <person name="Suzuki Y."/>
            <person name="Arimoto A."/>
            <person name="Ishii H."/>
            <person name="Satoh N."/>
            <person name="Nishiyama T."/>
            <person name="Hasebe M."/>
            <person name="Maruyama T."/>
            <person name="Minagawa J."/>
            <person name="Obokata J."/>
            <person name="Shigenobu S."/>
        </authorList>
    </citation>
    <scope>NUCLEOTIDE SEQUENCE [LARGE SCALE GENOMIC DNA]</scope>
</reference>
<dbReference type="Gene3D" id="1.25.40.20">
    <property type="entry name" value="Ankyrin repeat-containing domain"/>
    <property type="match status" value="1"/>
</dbReference>
<dbReference type="AlphaFoldDB" id="A0AAV3YPQ1"/>
<comment type="caution">
    <text evidence="4">The sequence shown here is derived from an EMBL/GenBank/DDBJ whole genome shotgun (WGS) entry which is preliminary data.</text>
</comment>
<dbReference type="PANTHER" id="PTHR24171">
    <property type="entry name" value="ANKYRIN REPEAT DOMAIN-CONTAINING PROTEIN 39-RELATED"/>
    <property type="match status" value="1"/>
</dbReference>
<evidence type="ECO:0000313" key="4">
    <source>
        <dbReference type="EMBL" id="GFN85129.1"/>
    </source>
</evidence>
<name>A0AAV3YPQ1_9GAST</name>